<dbReference type="OrthoDB" id="2409473at2759"/>
<gene>
    <name evidence="1" type="ORF">CPELLU_LOCUS21064</name>
</gene>
<protein>
    <submittedName>
        <fullName evidence="1">7883_t:CDS:1</fullName>
    </submittedName>
</protein>
<proteinExistence type="predicted"/>
<reference evidence="1" key="1">
    <citation type="submission" date="2021-06" db="EMBL/GenBank/DDBJ databases">
        <authorList>
            <person name="Kallberg Y."/>
            <person name="Tangrot J."/>
            <person name="Rosling A."/>
        </authorList>
    </citation>
    <scope>NUCLEOTIDE SEQUENCE</scope>
    <source>
        <strain evidence="1">FL966</strain>
    </source>
</reference>
<sequence>IRTNHIYYPTTPPTNVNTIRYYASNLSSRTHEEWKERLKKICDAKSEKERSELITNYGIILRLLAILNKDV</sequence>
<feature type="non-terminal residue" evidence="1">
    <location>
        <position position="1"/>
    </location>
</feature>
<evidence type="ECO:0000313" key="1">
    <source>
        <dbReference type="EMBL" id="CAG8834105.1"/>
    </source>
</evidence>
<accession>A0A9N9KIS3</accession>
<dbReference type="AlphaFoldDB" id="A0A9N9KIS3"/>
<organism evidence="1 2">
    <name type="scientific">Cetraspora pellucida</name>
    <dbReference type="NCBI Taxonomy" id="1433469"/>
    <lineage>
        <taxon>Eukaryota</taxon>
        <taxon>Fungi</taxon>
        <taxon>Fungi incertae sedis</taxon>
        <taxon>Mucoromycota</taxon>
        <taxon>Glomeromycotina</taxon>
        <taxon>Glomeromycetes</taxon>
        <taxon>Diversisporales</taxon>
        <taxon>Gigasporaceae</taxon>
        <taxon>Cetraspora</taxon>
    </lineage>
</organism>
<feature type="non-terminal residue" evidence="1">
    <location>
        <position position="71"/>
    </location>
</feature>
<name>A0A9N9KIS3_9GLOM</name>
<comment type="caution">
    <text evidence="1">The sequence shown here is derived from an EMBL/GenBank/DDBJ whole genome shotgun (WGS) entry which is preliminary data.</text>
</comment>
<evidence type="ECO:0000313" key="2">
    <source>
        <dbReference type="Proteomes" id="UP000789759"/>
    </source>
</evidence>
<keyword evidence="2" id="KW-1185">Reference proteome</keyword>
<dbReference type="EMBL" id="CAJVQA010072582">
    <property type="protein sequence ID" value="CAG8834105.1"/>
    <property type="molecule type" value="Genomic_DNA"/>
</dbReference>
<dbReference type="Proteomes" id="UP000789759">
    <property type="component" value="Unassembled WGS sequence"/>
</dbReference>